<dbReference type="EMBL" id="AP025592">
    <property type="protein sequence ID" value="BDG10282.1"/>
    <property type="molecule type" value="Genomic_DNA"/>
</dbReference>
<feature type="region of interest" description="Disordered" evidence="1">
    <location>
        <begin position="528"/>
        <end position="584"/>
    </location>
</feature>
<sequence length="656" mass="72045">MMPTRILLAPMALFLALPALAREPLAAAPQGLARAVKQEIVPAAQPRPLEVALPELQPVTDEEDADAEAGDAAVPEVERQAIEAQSKEMSELQEAEARAHLMEEPPPASDEAARAGARLGLESPLRRRLEDAGERQEGATYEALGRIPGLPQIDHDLKRLQAEYDIPIEVNEAVLSYIRFFQQPLPRSHFVRWLGRAEKYVPRFRAILREEGLPEDTVYLSMIESGFANMAYSRARASGTWQFIAETGRRFGLRQDFWVDERRDPEKAARAGARYLKELYRQTGDWKLAWAGYNAGVGKIYQAQRKGQNDFWTMTRGRVLKAETKGYVPKLMAAAIISKHPESFGFSEKEIQAERWADYELVQVPAATPMSAVARAAEVEEKDLFDLNPELRRSCTPPRSYQVKVPSGKAEAFARNWPAVSAEAGQMVAHHKVQKGESMAYLARAYGVPAATLARMNGLPAKGRPKAGTELVVPLEALARGEAAAVPADPPGPRMVKVVKWVKTRHGRKKVVKLVARDDDVELAAAPAAKDRKGAGARSATVKLARAEAASTEKPERSEKPGKAEKAAAAERPEVARRADRADPARVKATVRVKTGDSLSSIAARYGVGLSELCRWNGIKSPRKYKLHAGGQLVVFRKPERSADASSGARPVLARD</sequence>
<reference evidence="5" key="1">
    <citation type="journal article" date="2022" name="Int. J. Syst. Evol. Microbiol.">
        <title>Anaeromyxobacter oryzae sp. nov., Anaeromyxobacter diazotrophicus sp. nov. and Anaeromyxobacter paludicola sp. nov., isolated from paddy soils.</title>
        <authorList>
            <person name="Itoh H."/>
            <person name="Xu Z."/>
            <person name="Mise K."/>
            <person name="Masuda Y."/>
            <person name="Ushijima N."/>
            <person name="Hayakawa C."/>
            <person name="Shiratori Y."/>
            <person name="Senoo K."/>
        </authorList>
    </citation>
    <scope>NUCLEOTIDE SEQUENCE [LARGE SCALE GENOMIC DNA]</scope>
    <source>
        <strain evidence="5">Red630</strain>
    </source>
</reference>
<dbReference type="Gene3D" id="3.10.350.10">
    <property type="entry name" value="LysM domain"/>
    <property type="match status" value="2"/>
</dbReference>
<accession>A0ABN6NE07</accession>
<dbReference type="Gene3D" id="1.10.530.10">
    <property type="match status" value="1"/>
</dbReference>
<feature type="domain" description="LysM" evidence="3">
    <location>
        <begin position="589"/>
        <end position="635"/>
    </location>
</feature>
<organism evidence="4 5">
    <name type="scientific">Anaeromyxobacter paludicola</name>
    <dbReference type="NCBI Taxonomy" id="2918171"/>
    <lineage>
        <taxon>Bacteria</taxon>
        <taxon>Pseudomonadati</taxon>
        <taxon>Myxococcota</taxon>
        <taxon>Myxococcia</taxon>
        <taxon>Myxococcales</taxon>
        <taxon>Cystobacterineae</taxon>
        <taxon>Anaeromyxobacteraceae</taxon>
        <taxon>Anaeromyxobacter</taxon>
    </lineage>
</organism>
<evidence type="ECO:0000256" key="1">
    <source>
        <dbReference type="SAM" id="MobiDB-lite"/>
    </source>
</evidence>
<dbReference type="InterPro" id="IPR036779">
    <property type="entry name" value="LysM_dom_sf"/>
</dbReference>
<dbReference type="PROSITE" id="PS51782">
    <property type="entry name" value="LYSM"/>
    <property type="match status" value="2"/>
</dbReference>
<dbReference type="InterPro" id="IPR008258">
    <property type="entry name" value="Transglycosylase_SLT_dom_1"/>
</dbReference>
<dbReference type="SMART" id="SM00257">
    <property type="entry name" value="LysM"/>
    <property type="match status" value="2"/>
</dbReference>
<evidence type="ECO:0000256" key="2">
    <source>
        <dbReference type="SAM" id="SignalP"/>
    </source>
</evidence>
<dbReference type="PANTHER" id="PTHR33734">
    <property type="entry name" value="LYSM DOMAIN-CONTAINING GPI-ANCHORED PROTEIN 2"/>
    <property type="match status" value="1"/>
</dbReference>
<proteinExistence type="predicted"/>
<dbReference type="Pfam" id="PF01476">
    <property type="entry name" value="LysM"/>
    <property type="match status" value="2"/>
</dbReference>
<dbReference type="Pfam" id="PF01464">
    <property type="entry name" value="SLT"/>
    <property type="match status" value="1"/>
</dbReference>
<keyword evidence="2" id="KW-0732">Signal</keyword>
<name>A0ABN6NE07_9BACT</name>
<evidence type="ECO:0000313" key="5">
    <source>
        <dbReference type="Proteomes" id="UP001162734"/>
    </source>
</evidence>
<dbReference type="SUPFAM" id="SSF53955">
    <property type="entry name" value="Lysozyme-like"/>
    <property type="match status" value="1"/>
</dbReference>
<gene>
    <name evidence="4" type="ORF">AMPC_33950</name>
</gene>
<evidence type="ECO:0000259" key="3">
    <source>
        <dbReference type="PROSITE" id="PS51782"/>
    </source>
</evidence>
<dbReference type="InterPro" id="IPR018392">
    <property type="entry name" value="LysM"/>
</dbReference>
<dbReference type="PANTHER" id="PTHR33734:SF22">
    <property type="entry name" value="MEMBRANE-BOUND LYTIC MUREIN TRANSGLYCOSYLASE D"/>
    <property type="match status" value="1"/>
</dbReference>
<dbReference type="InterPro" id="IPR023346">
    <property type="entry name" value="Lysozyme-like_dom_sf"/>
</dbReference>
<feature type="domain" description="LysM" evidence="3">
    <location>
        <begin position="429"/>
        <end position="473"/>
    </location>
</feature>
<dbReference type="Proteomes" id="UP001162734">
    <property type="component" value="Chromosome"/>
</dbReference>
<dbReference type="SUPFAM" id="SSF54106">
    <property type="entry name" value="LysM domain"/>
    <property type="match status" value="2"/>
</dbReference>
<feature type="signal peptide" evidence="2">
    <location>
        <begin position="1"/>
        <end position="21"/>
    </location>
</feature>
<dbReference type="CDD" id="cd00118">
    <property type="entry name" value="LysM"/>
    <property type="match status" value="2"/>
</dbReference>
<dbReference type="CDD" id="cd16894">
    <property type="entry name" value="MltD-like"/>
    <property type="match status" value="1"/>
</dbReference>
<feature type="compositionally biased region" description="Basic and acidic residues" evidence="1">
    <location>
        <begin position="551"/>
        <end position="584"/>
    </location>
</feature>
<keyword evidence="5" id="KW-1185">Reference proteome</keyword>
<protein>
    <recommendedName>
        <fullName evidence="3">LysM domain-containing protein</fullName>
    </recommendedName>
</protein>
<evidence type="ECO:0000313" key="4">
    <source>
        <dbReference type="EMBL" id="BDG10282.1"/>
    </source>
</evidence>
<feature type="chain" id="PRO_5046767951" description="LysM domain-containing protein" evidence="2">
    <location>
        <begin position="22"/>
        <end position="656"/>
    </location>
</feature>